<proteinExistence type="predicted"/>
<evidence type="ECO:0000313" key="4">
    <source>
        <dbReference type="Proteomes" id="UP000247409"/>
    </source>
</evidence>
<dbReference type="OrthoDB" id="5860827at2759"/>
<dbReference type="PANTHER" id="PTHR12861">
    <property type="entry name" value="TRANSLOCON-ASSOCIATED PROTEIN, BETA SUBUNIT PRECURSOR TRAP-BETA SIGNAL SEQUENCE RECEPTOR BETA SUBUNIT"/>
    <property type="match status" value="1"/>
</dbReference>
<name>A0A2V3IVV6_9FLOR</name>
<feature type="chain" id="PRO_5016133753" evidence="2">
    <location>
        <begin position="25"/>
        <end position="192"/>
    </location>
</feature>
<sequence>MSSLWTLVVVVIAVIFCGVPVVAAEHSRPVRALLALHREMDGDLVASRNVTVTYHIHNVGLTTAENVALKDLSFPASRFLTFGAKPRRTWPLISPADSRVLQLVVSPLKAGELIVAPASVSYTDDGAQRTTRLATDDTLKVEDLTSYKRRTDRHGLEWSLYALSFVLLCVAPYVISVVLERGVSQSSSKKKN</sequence>
<dbReference type="EMBL" id="NBIV01000065">
    <property type="protein sequence ID" value="PXF45270.1"/>
    <property type="molecule type" value="Genomic_DNA"/>
</dbReference>
<dbReference type="PANTHER" id="PTHR12861:SF3">
    <property type="entry name" value="TRANSLOCON-ASSOCIATED PROTEIN SUBUNIT BETA"/>
    <property type="match status" value="1"/>
</dbReference>
<evidence type="ECO:0000256" key="2">
    <source>
        <dbReference type="SAM" id="SignalP"/>
    </source>
</evidence>
<keyword evidence="4" id="KW-1185">Reference proteome</keyword>
<dbReference type="Pfam" id="PF05753">
    <property type="entry name" value="TRAP_beta"/>
    <property type="match status" value="1"/>
</dbReference>
<evidence type="ECO:0000256" key="1">
    <source>
        <dbReference type="SAM" id="Phobius"/>
    </source>
</evidence>
<dbReference type="AlphaFoldDB" id="A0A2V3IVV6"/>
<keyword evidence="1" id="KW-0812">Transmembrane</keyword>
<keyword evidence="1" id="KW-1133">Transmembrane helix</keyword>
<reference evidence="3 4" key="1">
    <citation type="journal article" date="2018" name="Mol. Biol. Evol.">
        <title>Analysis of the draft genome of the red seaweed Gracilariopsis chorda provides insights into genome size evolution in Rhodophyta.</title>
        <authorList>
            <person name="Lee J."/>
            <person name="Yang E.C."/>
            <person name="Graf L."/>
            <person name="Yang J.H."/>
            <person name="Qiu H."/>
            <person name="Zel Zion U."/>
            <person name="Chan C.X."/>
            <person name="Stephens T.G."/>
            <person name="Weber A.P.M."/>
            <person name="Boo G.H."/>
            <person name="Boo S.M."/>
            <person name="Kim K.M."/>
            <person name="Shin Y."/>
            <person name="Jung M."/>
            <person name="Lee S.J."/>
            <person name="Yim H.S."/>
            <person name="Lee J.H."/>
            <person name="Bhattacharya D."/>
            <person name="Yoon H.S."/>
        </authorList>
    </citation>
    <scope>NUCLEOTIDE SEQUENCE [LARGE SCALE GENOMIC DNA]</scope>
    <source>
        <strain evidence="3 4">SKKU-2015</strain>
        <tissue evidence="3">Whole body</tissue>
    </source>
</reference>
<gene>
    <name evidence="3" type="ORF">BWQ96_04969</name>
</gene>
<keyword evidence="2" id="KW-0732">Signal</keyword>
<comment type="caution">
    <text evidence="3">The sequence shown here is derived from an EMBL/GenBank/DDBJ whole genome shotgun (WGS) entry which is preliminary data.</text>
</comment>
<organism evidence="3 4">
    <name type="scientific">Gracilariopsis chorda</name>
    <dbReference type="NCBI Taxonomy" id="448386"/>
    <lineage>
        <taxon>Eukaryota</taxon>
        <taxon>Rhodophyta</taxon>
        <taxon>Florideophyceae</taxon>
        <taxon>Rhodymeniophycidae</taxon>
        <taxon>Gracilariales</taxon>
        <taxon>Gracilariaceae</taxon>
        <taxon>Gracilariopsis</taxon>
    </lineage>
</organism>
<dbReference type="Proteomes" id="UP000247409">
    <property type="component" value="Unassembled WGS sequence"/>
</dbReference>
<dbReference type="STRING" id="448386.A0A2V3IVV6"/>
<evidence type="ECO:0000313" key="3">
    <source>
        <dbReference type="EMBL" id="PXF45270.1"/>
    </source>
</evidence>
<protein>
    <submittedName>
        <fullName evidence="3">Translocon-associated protein subunit beta</fullName>
    </submittedName>
</protein>
<accession>A0A2V3IVV6</accession>
<feature type="signal peptide" evidence="2">
    <location>
        <begin position="1"/>
        <end position="24"/>
    </location>
</feature>
<feature type="transmembrane region" description="Helical" evidence="1">
    <location>
        <begin position="158"/>
        <end position="179"/>
    </location>
</feature>
<keyword evidence="1" id="KW-0472">Membrane</keyword>
<dbReference type="GO" id="GO:0005783">
    <property type="term" value="C:endoplasmic reticulum"/>
    <property type="evidence" value="ECO:0007669"/>
    <property type="project" value="TreeGrafter"/>
</dbReference>